<name>A0A3P3VNI8_9GAMM</name>
<keyword evidence="2 5" id="KW-0812">Transmembrane</keyword>
<feature type="transmembrane region" description="Helical" evidence="5">
    <location>
        <begin position="185"/>
        <end position="205"/>
    </location>
</feature>
<gene>
    <name evidence="7" type="ORF">D0544_10950</name>
</gene>
<protein>
    <submittedName>
        <fullName evidence="7">NnrU family protein</fullName>
    </submittedName>
</protein>
<dbReference type="Pfam" id="PF07298">
    <property type="entry name" value="NnrU"/>
    <property type="match status" value="1"/>
</dbReference>
<dbReference type="Proteomes" id="UP000280792">
    <property type="component" value="Unassembled WGS sequence"/>
</dbReference>
<keyword evidence="8" id="KW-1185">Reference proteome</keyword>
<evidence type="ECO:0000259" key="6">
    <source>
        <dbReference type="Pfam" id="PF07298"/>
    </source>
</evidence>
<reference evidence="7 8" key="1">
    <citation type="submission" date="2018-08" db="EMBL/GenBank/DDBJ databases">
        <authorList>
            <person name="Khan S.A."/>
        </authorList>
    </citation>
    <scope>NUCLEOTIDE SEQUENCE [LARGE SCALE GENOMIC DNA]</scope>
    <source>
        <strain evidence="7 8">GTF-13</strain>
    </source>
</reference>
<dbReference type="InterPro" id="IPR009915">
    <property type="entry name" value="NnrU_dom"/>
</dbReference>
<keyword evidence="3 5" id="KW-1133">Transmembrane helix</keyword>
<feature type="transmembrane region" description="Helical" evidence="5">
    <location>
        <begin position="65"/>
        <end position="84"/>
    </location>
</feature>
<keyword evidence="4 5" id="KW-0472">Membrane</keyword>
<comment type="caution">
    <text evidence="7">The sequence shown here is derived from an EMBL/GenBank/DDBJ whole genome shotgun (WGS) entry which is preliminary data.</text>
</comment>
<feature type="domain" description="NnrU" evidence="6">
    <location>
        <begin position="35"/>
        <end position="213"/>
    </location>
</feature>
<evidence type="ECO:0000313" key="8">
    <source>
        <dbReference type="Proteomes" id="UP000280792"/>
    </source>
</evidence>
<evidence type="ECO:0000256" key="5">
    <source>
        <dbReference type="SAM" id="Phobius"/>
    </source>
</evidence>
<evidence type="ECO:0000256" key="1">
    <source>
        <dbReference type="ARBA" id="ARBA00004141"/>
    </source>
</evidence>
<organism evidence="7 8">
    <name type="scientific">Aestuariirhabdus litorea</name>
    <dbReference type="NCBI Taxonomy" id="2528527"/>
    <lineage>
        <taxon>Bacteria</taxon>
        <taxon>Pseudomonadati</taxon>
        <taxon>Pseudomonadota</taxon>
        <taxon>Gammaproteobacteria</taxon>
        <taxon>Oceanospirillales</taxon>
        <taxon>Aestuariirhabdaceae</taxon>
        <taxon>Aestuariirhabdus</taxon>
    </lineage>
</organism>
<reference evidence="7 8" key="2">
    <citation type="submission" date="2018-12" db="EMBL/GenBank/DDBJ databases">
        <title>Simiduia agarivorans gen. nov., sp. nov., a marine, agarolytic bacterium isolated from shallow coastal water from Keelung, Taiwan.</title>
        <authorList>
            <person name="Shieh W.Y."/>
        </authorList>
    </citation>
    <scope>NUCLEOTIDE SEQUENCE [LARGE SCALE GENOMIC DNA]</scope>
    <source>
        <strain evidence="7 8">GTF-13</strain>
    </source>
</reference>
<feature type="transmembrane region" description="Helical" evidence="5">
    <location>
        <begin position="104"/>
        <end position="121"/>
    </location>
</feature>
<evidence type="ECO:0000256" key="3">
    <source>
        <dbReference type="ARBA" id="ARBA00022989"/>
    </source>
</evidence>
<feature type="transmembrane region" description="Helical" evidence="5">
    <location>
        <begin position="128"/>
        <end position="147"/>
    </location>
</feature>
<proteinExistence type="predicted"/>
<comment type="subcellular location">
    <subcellularLocation>
        <location evidence="1">Membrane</location>
        <topology evidence="1">Multi-pass membrane protein</topology>
    </subcellularLocation>
</comment>
<dbReference type="AlphaFoldDB" id="A0A3P3VNI8"/>
<feature type="transmembrane region" description="Helical" evidence="5">
    <location>
        <begin position="32"/>
        <end position="53"/>
    </location>
</feature>
<evidence type="ECO:0000313" key="7">
    <source>
        <dbReference type="EMBL" id="RRJ82393.1"/>
    </source>
</evidence>
<evidence type="ECO:0000256" key="4">
    <source>
        <dbReference type="ARBA" id="ARBA00023136"/>
    </source>
</evidence>
<sequence length="215" mass="22988">MQGIGLQGKLGLGVSADMLVGIPNDRNKERTMTLLVSGMLLFIAIHLLPTAVSLRAGLVERLGALPYRGLFALISALALVMIVMGKGQAPMVPLWTPPSWGRAFTAPLVLLGFILLVAAYLPSNLRRLTPHPMLGGVILWALGHLLANGDQASAILFGGFAAYSVVAIASANRRGATRARIKQPWYWDLLVVLVGSALWTGVLMFHGKLFGVPLF</sequence>
<evidence type="ECO:0000256" key="2">
    <source>
        <dbReference type="ARBA" id="ARBA00022692"/>
    </source>
</evidence>
<accession>A0A3P3VNI8</accession>
<dbReference type="EMBL" id="QWEZ01000002">
    <property type="protein sequence ID" value="RRJ82393.1"/>
    <property type="molecule type" value="Genomic_DNA"/>
</dbReference>
<feature type="transmembrane region" description="Helical" evidence="5">
    <location>
        <begin position="153"/>
        <end position="173"/>
    </location>
</feature>
<dbReference type="GO" id="GO:0016020">
    <property type="term" value="C:membrane"/>
    <property type="evidence" value="ECO:0007669"/>
    <property type="project" value="UniProtKB-SubCell"/>
</dbReference>